<evidence type="ECO:0000313" key="3">
    <source>
        <dbReference type="Proteomes" id="UP001556367"/>
    </source>
</evidence>
<keyword evidence="3" id="KW-1185">Reference proteome</keyword>
<evidence type="ECO:0000256" key="1">
    <source>
        <dbReference type="SAM" id="MobiDB-lite"/>
    </source>
</evidence>
<accession>A0ABR3JT26</accession>
<protein>
    <submittedName>
        <fullName evidence="2">Uncharacterized protein</fullName>
    </submittedName>
</protein>
<name>A0ABR3JT26_9AGAR</name>
<sequence length="378" mass="41717">MASSSLASDFTNSGLMIHSMPDFGDYVVFYIDFMASVQFLEDDEAFAAARELAKSTRKYVGFVNSLNYPSEVNLLFHGLPTIDHLQNDNLCASPEMSFPVFPNEAHPLSRMAVKPEPLLPWKDCYHSSFGQAECRVSSDKKDRSKVTTLDGFFRNRILRRGFMDDLYVAREIYAAAAVPLPPSPAGSSASLPAGGVPQRSPRTPASAPLPPGDENATFELGAAESPQFDAQHLPNWDGASITVSCYSSIIIWDEDDDVDEGSDLPAGYLKAMFDIWNNPMDPIIQVNYDLATIDDFDPPSEYFKEEEALRRIIRASLRRQHRREMAMDFGASQGSLIASATSSASESIKTPSSASSYPHHDAGHPSLFTFLKKLLRPL</sequence>
<feature type="region of interest" description="Disordered" evidence="1">
    <location>
        <begin position="184"/>
        <end position="216"/>
    </location>
</feature>
<proteinExistence type="predicted"/>
<reference evidence="3" key="1">
    <citation type="submission" date="2024-06" db="EMBL/GenBank/DDBJ databases">
        <title>Multi-omics analyses provide insights into the biosynthesis of the anticancer antibiotic pleurotin in Hohenbuehelia grisea.</title>
        <authorList>
            <person name="Weaver J.A."/>
            <person name="Alberti F."/>
        </authorList>
    </citation>
    <scope>NUCLEOTIDE SEQUENCE [LARGE SCALE GENOMIC DNA]</scope>
    <source>
        <strain evidence="3">T-177</strain>
    </source>
</reference>
<dbReference type="Proteomes" id="UP001556367">
    <property type="component" value="Unassembled WGS sequence"/>
</dbReference>
<evidence type="ECO:0000313" key="2">
    <source>
        <dbReference type="EMBL" id="KAL0958530.1"/>
    </source>
</evidence>
<comment type="caution">
    <text evidence="2">The sequence shown here is derived from an EMBL/GenBank/DDBJ whole genome shotgun (WGS) entry which is preliminary data.</text>
</comment>
<feature type="compositionally biased region" description="Low complexity" evidence="1">
    <location>
        <begin position="185"/>
        <end position="197"/>
    </location>
</feature>
<dbReference type="EMBL" id="JASNQZ010000004">
    <property type="protein sequence ID" value="KAL0958530.1"/>
    <property type="molecule type" value="Genomic_DNA"/>
</dbReference>
<organism evidence="2 3">
    <name type="scientific">Hohenbuehelia grisea</name>
    <dbReference type="NCBI Taxonomy" id="104357"/>
    <lineage>
        <taxon>Eukaryota</taxon>
        <taxon>Fungi</taxon>
        <taxon>Dikarya</taxon>
        <taxon>Basidiomycota</taxon>
        <taxon>Agaricomycotina</taxon>
        <taxon>Agaricomycetes</taxon>
        <taxon>Agaricomycetidae</taxon>
        <taxon>Agaricales</taxon>
        <taxon>Pleurotineae</taxon>
        <taxon>Pleurotaceae</taxon>
        <taxon>Hohenbuehelia</taxon>
    </lineage>
</organism>
<gene>
    <name evidence="2" type="ORF">HGRIS_000671</name>
</gene>